<feature type="non-terminal residue" evidence="2">
    <location>
        <position position="54"/>
    </location>
</feature>
<keyword evidence="3" id="KW-1185">Reference proteome</keyword>
<evidence type="ECO:0000313" key="3">
    <source>
        <dbReference type="Proteomes" id="UP000523795"/>
    </source>
</evidence>
<dbReference type="PANTHER" id="PTHR33824:SF7">
    <property type="entry name" value="POLYKETIDE CYCLASE_DEHYDRASE AND LIPID TRANSPORT SUPERFAMILY PROTEIN"/>
    <property type="match status" value="1"/>
</dbReference>
<comment type="caution">
    <text evidence="2">The sequence shown here is derived from an EMBL/GenBank/DDBJ whole genome shotgun (WGS) entry which is preliminary data.</text>
</comment>
<protein>
    <submittedName>
        <fullName evidence="2">Cyclase</fullName>
    </submittedName>
</protein>
<evidence type="ECO:0000313" key="2">
    <source>
        <dbReference type="EMBL" id="NKX51977.1"/>
    </source>
</evidence>
<feature type="domain" description="Coenzyme Q-binding protein COQ10 START" evidence="1">
    <location>
        <begin position="10"/>
        <end position="53"/>
    </location>
</feature>
<dbReference type="Pfam" id="PF03364">
    <property type="entry name" value="Polyketide_cyc"/>
    <property type="match status" value="1"/>
</dbReference>
<dbReference type="InterPro" id="IPR005031">
    <property type="entry name" value="COQ10_START"/>
</dbReference>
<accession>A0ABX1JW29</accession>
<gene>
    <name evidence="2" type="ORF">HER39_15670</name>
</gene>
<name>A0ABX1JW29_9MICC</name>
<dbReference type="Gene3D" id="3.30.530.20">
    <property type="match status" value="1"/>
</dbReference>
<dbReference type="InterPro" id="IPR023393">
    <property type="entry name" value="START-like_dom_sf"/>
</dbReference>
<organism evidence="2 3">
    <name type="scientific">Arthrobacter deserti</name>
    <dbReference type="NCBI Taxonomy" id="1742687"/>
    <lineage>
        <taxon>Bacteria</taxon>
        <taxon>Bacillati</taxon>
        <taxon>Actinomycetota</taxon>
        <taxon>Actinomycetes</taxon>
        <taxon>Micrococcales</taxon>
        <taxon>Micrococcaceae</taxon>
        <taxon>Arthrobacter</taxon>
    </lineage>
</organism>
<proteinExistence type="predicted"/>
<dbReference type="EMBL" id="JAAZSR010000365">
    <property type="protein sequence ID" value="NKX51977.1"/>
    <property type="molecule type" value="Genomic_DNA"/>
</dbReference>
<sequence>MARIEETIDVGVPVRTAYNQWTQFESFPEFMSGVESVTQLTDTTNHWKTRVGGV</sequence>
<dbReference type="SUPFAM" id="SSF55961">
    <property type="entry name" value="Bet v1-like"/>
    <property type="match status" value="1"/>
</dbReference>
<dbReference type="InterPro" id="IPR047137">
    <property type="entry name" value="ORF3"/>
</dbReference>
<dbReference type="PANTHER" id="PTHR33824">
    <property type="entry name" value="POLYKETIDE CYCLASE/DEHYDRASE AND LIPID TRANSPORT SUPERFAMILY PROTEIN"/>
    <property type="match status" value="1"/>
</dbReference>
<dbReference type="Proteomes" id="UP000523795">
    <property type="component" value="Unassembled WGS sequence"/>
</dbReference>
<reference evidence="2 3" key="1">
    <citation type="submission" date="2020-04" db="EMBL/GenBank/DDBJ databases">
        <authorList>
            <person name="Liu S."/>
        </authorList>
    </citation>
    <scope>NUCLEOTIDE SEQUENCE [LARGE SCALE GENOMIC DNA]</scope>
    <source>
        <strain evidence="2 3">CGMCC 1.15091</strain>
    </source>
</reference>
<evidence type="ECO:0000259" key="1">
    <source>
        <dbReference type="Pfam" id="PF03364"/>
    </source>
</evidence>